<dbReference type="GO" id="GO:0005634">
    <property type="term" value="C:nucleus"/>
    <property type="evidence" value="ECO:0007669"/>
    <property type="project" value="UniProtKB-ARBA"/>
</dbReference>
<keyword evidence="11" id="KW-0239">DNA-directed DNA polymerase</keyword>
<reference evidence="17" key="1">
    <citation type="submission" date="2021-03" db="EMBL/GenBank/DDBJ databases">
        <title>Draft genome sequence of rust myrtle Austropuccinia psidii MF-1, a brazilian biotype.</title>
        <authorList>
            <person name="Quecine M.C."/>
            <person name="Pachon D.M.R."/>
            <person name="Bonatelli M.L."/>
            <person name="Correr F.H."/>
            <person name="Franceschini L.M."/>
            <person name="Leite T.F."/>
            <person name="Margarido G.R.A."/>
            <person name="Almeida C.A."/>
            <person name="Ferrarezi J.A."/>
            <person name="Labate C.A."/>
        </authorList>
    </citation>
    <scope>NUCLEOTIDE SEQUENCE</scope>
    <source>
        <strain evidence="17">MF-1</strain>
    </source>
</reference>
<evidence type="ECO:0000259" key="16">
    <source>
        <dbReference type="PROSITE" id="PS50994"/>
    </source>
</evidence>
<evidence type="ECO:0000256" key="7">
    <source>
        <dbReference type="ARBA" id="ARBA00022842"/>
    </source>
</evidence>
<dbReference type="InterPro" id="IPR013103">
    <property type="entry name" value="RVT_2"/>
</dbReference>
<dbReference type="GO" id="GO:0016787">
    <property type="term" value="F:hydrolase activity"/>
    <property type="evidence" value="ECO:0007669"/>
    <property type="project" value="UniProtKB-KW"/>
</dbReference>
<evidence type="ECO:0000313" key="18">
    <source>
        <dbReference type="Proteomes" id="UP000765509"/>
    </source>
</evidence>
<evidence type="ECO:0000256" key="4">
    <source>
        <dbReference type="ARBA" id="ARBA00022723"/>
    </source>
</evidence>
<evidence type="ECO:0000256" key="13">
    <source>
        <dbReference type="ARBA" id="ARBA00023268"/>
    </source>
</evidence>
<keyword evidence="7" id="KW-0460">Magnesium</keyword>
<dbReference type="Pfam" id="PF00665">
    <property type="entry name" value="rve"/>
    <property type="match status" value="1"/>
</dbReference>
<evidence type="ECO:0000256" key="5">
    <source>
        <dbReference type="ARBA" id="ARBA00022759"/>
    </source>
</evidence>
<dbReference type="InterPro" id="IPR057670">
    <property type="entry name" value="SH3_retrovirus"/>
</dbReference>
<evidence type="ECO:0000256" key="1">
    <source>
        <dbReference type="ARBA" id="ARBA00022578"/>
    </source>
</evidence>
<dbReference type="SUPFAM" id="SSF53098">
    <property type="entry name" value="Ribonuclease H-like"/>
    <property type="match status" value="1"/>
</dbReference>
<keyword evidence="8" id="KW-0694">RNA-binding</keyword>
<comment type="caution">
    <text evidence="17">The sequence shown here is derived from an EMBL/GenBank/DDBJ whole genome shotgun (WGS) entry which is preliminary data.</text>
</comment>
<evidence type="ECO:0000256" key="11">
    <source>
        <dbReference type="ARBA" id="ARBA00022932"/>
    </source>
</evidence>
<dbReference type="AlphaFoldDB" id="A0A9Q3J5H7"/>
<dbReference type="OrthoDB" id="3943081at2759"/>
<comment type="catalytic activity">
    <reaction evidence="15">
        <text>DNA(n) + a 2'-deoxyribonucleoside 5'-triphosphate = DNA(n+1) + diphosphate</text>
        <dbReference type="Rhea" id="RHEA:22508"/>
        <dbReference type="Rhea" id="RHEA-COMP:17339"/>
        <dbReference type="Rhea" id="RHEA-COMP:17340"/>
        <dbReference type="ChEBI" id="CHEBI:33019"/>
        <dbReference type="ChEBI" id="CHEBI:61560"/>
        <dbReference type="ChEBI" id="CHEBI:173112"/>
        <dbReference type="EC" id="2.7.7.7"/>
    </reaction>
</comment>
<keyword evidence="1" id="KW-0815">Transposition</keyword>
<sequence>MDVLAEGTFQVATNEGNLKISSSLLVPSATSTLIAMGPFLNEGAVLRGYTGGADLFNKEGKLLLKTWLVNNILVIDTAKVNSTNTVSSENLLLLHKRLGHPGKEIASKMLPKYDFFPLPSDVLEVTHMEVCGPINLTTRGGNQYIFQIIDGHSCMRFTYPMKSKSDCYHHFYKFQKMAENQTGQKIKAVVSDNGGEFINKEFLRIFEENGIIHLPTALYTPQQDLVAERENRSLLERIRVLLLDYQALVACSMAAYLLNQTPVSSLSFQTPISKWVVTSPSTGIDCLHPFGCTAVIHLPKERKKSNVGPTAVLCMFLGNVEGHHNFCLYDPESRRILITHNCTFKEGEAFWPLYSSSLPLPSLSSLSLPSALSLPADLPVESMSGASELISDPQVEALLDKGEGTSPEAVIMCPPQPIEKPLPKGWTYKLVAETAPKDVTSVISMEHIVSGKRSRQPPNRFAGAVVGMVPCSFREAMASSKSNACLNAIAREFASLEQHQVVKEVRQGKNQWLLGTTWVFREKTNTEGNVTEEKVRLCVKGFHQIEDVDFHEKFAPTGWLATLRFLLGYCASNDYDIQQMDVKTAFLHDDLDKDIF</sequence>
<evidence type="ECO:0000256" key="2">
    <source>
        <dbReference type="ARBA" id="ARBA00022695"/>
    </source>
</evidence>
<dbReference type="InterPro" id="IPR012337">
    <property type="entry name" value="RNaseH-like_sf"/>
</dbReference>
<keyword evidence="9" id="KW-0229">DNA integration</keyword>
<keyword evidence="6" id="KW-0378">Hydrolase</keyword>
<keyword evidence="11" id="KW-0808">Transferase</keyword>
<evidence type="ECO:0000256" key="9">
    <source>
        <dbReference type="ARBA" id="ARBA00022908"/>
    </source>
</evidence>
<evidence type="ECO:0000313" key="17">
    <source>
        <dbReference type="EMBL" id="MBW0556077.1"/>
    </source>
</evidence>
<evidence type="ECO:0000256" key="12">
    <source>
        <dbReference type="ARBA" id="ARBA00023172"/>
    </source>
</evidence>
<dbReference type="GO" id="GO:0003964">
    <property type="term" value="F:RNA-directed DNA polymerase activity"/>
    <property type="evidence" value="ECO:0007669"/>
    <property type="project" value="UniProtKB-KW"/>
</dbReference>
<evidence type="ECO:0000256" key="15">
    <source>
        <dbReference type="ARBA" id="ARBA00049244"/>
    </source>
</evidence>
<dbReference type="GO" id="GO:0015074">
    <property type="term" value="P:DNA integration"/>
    <property type="evidence" value="ECO:0007669"/>
    <property type="project" value="UniProtKB-KW"/>
</dbReference>
<keyword evidence="5" id="KW-0255">Endonuclease</keyword>
<dbReference type="GO" id="GO:0003723">
    <property type="term" value="F:RNA binding"/>
    <property type="evidence" value="ECO:0007669"/>
    <property type="project" value="UniProtKB-KW"/>
</dbReference>
<evidence type="ECO:0000256" key="14">
    <source>
        <dbReference type="ARBA" id="ARBA00048173"/>
    </source>
</evidence>
<dbReference type="Pfam" id="PF07727">
    <property type="entry name" value="RVT_2"/>
    <property type="match status" value="1"/>
</dbReference>
<keyword evidence="12" id="KW-0233">DNA recombination</keyword>
<dbReference type="PANTHER" id="PTHR42648">
    <property type="entry name" value="TRANSPOSASE, PUTATIVE-RELATED"/>
    <property type="match status" value="1"/>
</dbReference>
<dbReference type="GO" id="GO:0004519">
    <property type="term" value="F:endonuclease activity"/>
    <property type="evidence" value="ECO:0007669"/>
    <property type="project" value="UniProtKB-KW"/>
</dbReference>
<evidence type="ECO:0000256" key="6">
    <source>
        <dbReference type="ARBA" id="ARBA00022801"/>
    </source>
</evidence>
<organism evidence="17 18">
    <name type="scientific">Austropuccinia psidii MF-1</name>
    <dbReference type="NCBI Taxonomy" id="1389203"/>
    <lineage>
        <taxon>Eukaryota</taxon>
        <taxon>Fungi</taxon>
        <taxon>Dikarya</taxon>
        <taxon>Basidiomycota</taxon>
        <taxon>Pucciniomycotina</taxon>
        <taxon>Pucciniomycetes</taxon>
        <taxon>Pucciniales</taxon>
        <taxon>Sphaerophragmiaceae</taxon>
        <taxon>Austropuccinia</taxon>
    </lineage>
</organism>
<dbReference type="Pfam" id="PF25597">
    <property type="entry name" value="SH3_retrovirus"/>
    <property type="match status" value="1"/>
</dbReference>
<dbReference type="InterPro" id="IPR036397">
    <property type="entry name" value="RNaseH_sf"/>
</dbReference>
<dbReference type="InterPro" id="IPR001584">
    <property type="entry name" value="Integrase_cat-core"/>
</dbReference>
<dbReference type="InterPro" id="IPR039537">
    <property type="entry name" value="Retrotran_Ty1/copia-like"/>
</dbReference>
<dbReference type="GO" id="GO:0032196">
    <property type="term" value="P:transposition"/>
    <property type="evidence" value="ECO:0007669"/>
    <property type="project" value="UniProtKB-KW"/>
</dbReference>
<dbReference type="GO" id="GO:0046872">
    <property type="term" value="F:metal ion binding"/>
    <property type="evidence" value="ECO:0007669"/>
    <property type="project" value="UniProtKB-KW"/>
</dbReference>
<keyword evidence="13" id="KW-0511">Multifunctional enzyme</keyword>
<evidence type="ECO:0000256" key="10">
    <source>
        <dbReference type="ARBA" id="ARBA00022918"/>
    </source>
</evidence>
<gene>
    <name evidence="17" type="ORF">O181_095792</name>
</gene>
<dbReference type="GO" id="GO:0003887">
    <property type="term" value="F:DNA-directed DNA polymerase activity"/>
    <property type="evidence" value="ECO:0007669"/>
    <property type="project" value="UniProtKB-KW"/>
</dbReference>
<dbReference type="GO" id="GO:0006310">
    <property type="term" value="P:DNA recombination"/>
    <property type="evidence" value="ECO:0007669"/>
    <property type="project" value="UniProtKB-KW"/>
</dbReference>
<dbReference type="EMBL" id="AVOT02063330">
    <property type="protein sequence ID" value="MBW0556077.1"/>
    <property type="molecule type" value="Genomic_DNA"/>
</dbReference>
<feature type="domain" description="Integrase catalytic" evidence="16">
    <location>
        <begin position="107"/>
        <end position="279"/>
    </location>
</feature>
<name>A0A9Q3J5H7_9BASI</name>
<evidence type="ECO:0000256" key="3">
    <source>
        <dbReference type="ARBA" id="ARBA00022722"/>
    </source>
</evidence>
<keyword evidence="10" id="KW-0695">RNA-directed DNA polymerase</keyword>
<evidence type="ECO:0000256" key="8">
    <source>
        <dbReference type="ARBA" id="ARBA00022884"/>
    </source>
</evidence>
<keyword evidence="3" id="KW-0540">Nuclease</keyword>
<dbReference type="PANTHER" id="PTHR42648:SF11">
    <property type="entry name" value="TRANSPOSON TY4-P GAG-POL POLYPROTEIN"/>
    <property type="match status" value="1"/>
</dbReference>
<comment type="catalytic activity">
    <reaction evidence="14">
        <text>DNA(n) + a 2'-deoxyribonucleoside 5'-triphosphate = DNA(n+1) + diphosphate</text>
        <dbReference type="Rhea" id="RHEA:22508"/>
        <dbReference type="Rhea" id="RHEA-COMP:17339"/>
        <dbReference type="Rhea" id="RHEA-COMP:17340"/>
        <dbReference type="ChEBI" id="CHEBI:33019"/>
        <dbReference type="ChEBI" id="CHEBI:61560"/>
        <dbReference type="ChEBI" id="CHEBI:173112"/>
        <dbReference type="EC" id="2.7.7.49"/>
    </reaction>
</comment>
<keyword evidence="18" id="KW-1185">Reference proteome</keyword>
<keyword evidence="4" id="KW-0479">Metal-binding</keyword>
<dbReference type="PROSITE" id="PS50994">
    <property type="entry name" value="INTEGRASE"/>
    <property type="match status" value="1"/>
</dbReference>
<proteinExistence type="predicted"/>
<dbReference type="Proteomes" id="UP000765509">
    <property type="component" value="Unassembled WGS sequence"/>
</dbReference>
<protein>
    <recommendedName>
        <fullName evidence="16">Integrase catalytic domain-containing protein</fullName>
    </recommendedName>
</protein>
<keyword evidence="2" id="KW-0548">Nucleotidyltransferase</keyword>
<dbReference type="Gene3D" id="3.30.420.10">
    <property type="entry name" value="Ribonuclease H-like superfamily/Ribonuclease H"/>
    <property type="match status" value="1"/>
</dbReference>
<accession>A0A9Q3J5H7</accession>